<dbReference type="Proteomes" id="UP000234857">
    <property type="component" value="Unassembled WGS sequence"/>
</dbReference>
<keyword evidence="1" id="KW-0812">Transmembrane</keyword>
<organism evidence="2 3">
    <name type="scientific">Muiribacterium halophilum</name>
    <dbReference type="NCBI Taxonomy" id="2053465"/>
    <lineage>
        <taxon>Bacteria</taxon>
        <taxon>Candidatus Muiribacteriota</taxon>
        <taxon>Candidatus Muiribacteriia</taxon>
        <taxon>Candidatus Muiribacteriales</taxon>
        <taxon>Candidatus Muiribacteriaceae</taxon>
        <taxon>Candidatus Muiribacterium</taxon>
    </lineage>
</organism>
<keyword evidence="1" id="KW-0472">Membrane</keyword>
<evidence type="ECO:0000256" key="1">
    <source>
        <dbReference type="SAM" id="Phobius"/>
    </source>
</evidence>
<protein>
    <submittedName>
        <fullName evidence="2">Uncharacterized protein</fullName>
    </submittedName>
</protein>
<gene>
    <name evidence="2" type="ORF">C0601_10600</name>
</gene>
<reference evidence="2 3" key="1">
    <citation type="submission" date="2017-11" db="EMBL/GenBank/DDBJ databases">
        <title>Genome-resolved metagenomics identifies genetic mobility, metabolic interactions, and unexpected diversity in perchlorate-reducing communities.</title>
        <authorList>
            <person name="Barnum T.P."/>
            <person name="Figueroa I.A."/>
            <person name="Carlstrom C.I."/>
            <person name="Lucas L.N."/>
            <person name="Engelbrektson A.L."/>
            <person name="Coates J.D."/>
        </authorList>
    </citation>
    <scope>NUCLEOTIDE SEQUENCE [LARGE SCALE GENOMIC DNA]</scope>
    <source>
        <strain evidence="2">BM706</strain>
    </source>
</reference>
<comment type="caution">
    <text evidence="2">The sequence shown here is derived from an EMBL/GenBank/DDBJ whole genome shotgun (WGS) entry which is preliminary data.</text>
</comment>
<name>A0A2N5ZCC3_MUIH1</name>
<sequence length="65" mass="7416">MKKLMLFLGMLIISYIISVLITVLITYFFFPDAKIKLEVVLFVYGAIIPIISIISAIFFTKKITV</sequence>
<dbReference type="EMBL" id="PKTG01000120">
    <property type="protein sequence ID" value="PLX16254.1"/>
    <property type="molecule type" value="Genomic_DNA"/>
</dbReference>
<evidence type="ECO:0000313" key="3">
    <source>
        <dbReference type="Proteomes" id="UP000234857"/>
    </source>
</evidence>
<keyword evidence="1" id="KW-1133">Transmembrane helix</keyword>
<proteinExistence type="predicted"/>
<evidence type="ECO:0000313" key="2">
    <source>
        <dbReference type="EMBL" id="PLX16254.1"/>
    </source>
</evidence>
<accession>A0A2N5ZCC3</accession>
<feature type="transmembrane region" description="Helical" evidence="1">
    <location>
        <begin position="41"/>
        <end position="60"/>
    </location>
</feature>
<dbReference type="AlphaFoldDB" id="A0A2N5ZCC3"/>
<feature type="transmembrane region" description="Helical" evidence="1">
    <location>
        <begin position="7"/>
        <end position="29"/>
    </location>
</feature>